<name>A0ABU5HG70_9BACT</name>
<dbReference type="SUPFAM" id="SSF52540">
    <property type="entry name" value="P-loop containing nucleoside triphosphate hydrolases"/>
    <property type="match status" value="1"/>
</dbReference>
<dbReference type="InterPro" id="IPR000719">
    <property type="entry name" value="Prot_kinase_dom"/>
</dbReference>
<gene>
    <name evidence="2" type="ORF">SYV04_38080</name>
</gene>
<sequence length="1517" mass="170089">MALTELRAAQLLMEIYVSEPITSSERASLPILRGRIDRVRELKEAFRKAFNRNPALRSYDDLTAVIDRVVQHERIQDPEARRSVVSPIIDVLAMTFDQPVMSRPFYKKTCREIGDRVALLRLTNTANAPAAINQAVSPRLTALASTESAATPLLHTSPDLHEVGVAYAEVPSPPDLTGTELSPADQPIRAPSSLGLPIALPPKATSLRALQQFLQRKKVSDEAQTLATSQAHLAHAEEQWSADPTSPSSCEAFRAALAAVAENATRLLSSVPDADRVATIARERAALAQELSIAEDVSITDRDYQRLADVGDWVRLRRAAALVHELDRGVLPAWAWPGVLSAQERGSAITRLASVAADSVLLDDLDRALKWSAELSPEERAQLAALREPDELGALFQRLKTAWSAADEELHHRSQLASMLSAMVEVFDQTRQQEILNEALTTPERSATVELCHSAYVKLADLRGDVHANVLQAVLEQIRSLDMNVKLSIETISRARERFPFTRNVDSLHAIFALTNLSFPSNSEPISPKPAEQYKAEISHPLSRQSGMSAQAYAARLIWFRADSAQQYGTVALPVRVTLRPAPTQPVDLSLNIQAEQLTNIPSQWREQVIPRVMRLERLVHITDGSARQDVEILIPITRAEADKVRGRNLKVRIRLSGAALHEAAEQELTWRDLITELPVMESPFPQNVDPDEMLQRPLGIERRFQDVLSLVKAGEKSLIIHAPRRFGKTTLLRALVQKTAALKDVIVLEDVTASGHDVAGIWRLVCGALEARLKRPVHAELEDGLLPRRDAFDQVRQEAAALGVRTIYILIDEAQALFNSIEPKRARQLSERIKERLEKSWGVRTPQTAAIRLGLVGQAHLDALVGANLLGAIQGKISSESIREEELLPVLRKAAEQGEGVQSSSDARQRLVDLAGNIWILDKLLSEILNHCRQRGRAWFVLDDVNAAADRLVAKDRNGQDQHLWTYVRDILNEANDRNDWEPSDAYPVALAWVRARDERTPHDKLQERLQQILQSWSPHYEILSSRVAECMKRLREMGVVTQDGHFTTPILERLLLNRATASDPFGSEDEVEVLYRLGLQKIRRPRSVDESDNFVTSGGQARIYRANEGTQTLAVRCIQLIEPRTRDRFIHEVTLLEKLNEAATYEAADWGKAFVHLPKLVRAGIADDDSNLGVVIYQWIEGAKLERKSLTDLAAITIGASLSSVIELLAAMEVVHRDIKPDNILIKTQTREPVLIDFGLARALSELQTGPESVAGVPEFLPPEVRDENTSRSWTTKGDVYSFGKTLKVCLKQDPSKGLRQLLDDLTAKDPTRRPTPRIIRERFDQLKDDLRLTSRLTEFQDRLTTFATEDAVVGKFIRTAAPDIWACKVGIVTSDELRVTSIASFLENCFEHIIRTQHSHLIDEFRQQGTNYLLHAERILKRESSWKELKTFGLKQEVRACGYLRNADAHPEDFASNMERAYRAVGKQRPFQVERREKDPVLRDIVLQTAGLMEKIYNPSRLRPLIEYWLQPLA</sequence>
<dbReference type="InterPro" id="IPR008271">
    <property type="entry name" value="Ser/Thr_kinase_AS"/>
</dbReference>
<dbReference type="InterPro" id="IPR049945">
    <property type="entry name" value="AAA_22"/>
</dbReference>
<dbReference type="GO" id="GO:0016301">
    <property type="term" value="F:kinase activity"/>
    <property type="evidence" value="ECO:0007669"/>
    <property type="project" value="UniProtKB-KW"/>
</dbReference>
<organism evidence="2 3">
    <name type="scientific">Hyalangium rubrum</name>
    <dbReference type="NCBI Taxonomy" id="3103134"/>
    <lineage>
        <taxon>Bacteria</taxon>
        <taxon>Pseudomonadati</taxon>
        <taxon>Myxococcota</taxon>
        <taxon>Myxococcia</taxon>
        <taxon>Myxococcales</taxon>
        <taxon>Cystobacterineae</taxon>
        <taxon>Archangiaceae</taxon>
        <taxon>Hyalangium</taxon>
    </lineage>
</organism>
<dbReference type="SUPFAM" id="SSF56112">
    <property type="entry name" value="Protein kinase-like (PK-like)"/>
    <property type="match status" value="1"/>
</dbReference>
<keyword evidence="2" id="KW-0418">Kinase</keyword>
<dbReference type="Pfam" id="PF13401">
    <property type="entry name" value="AAA_22"/>
    <property type="match status" value="1"/>
</dbReference>
<accession>A0ABU5HG70</accession>
<evidence type="ECO:0000259" key="1">
    <source>
        <dbReference type="PROSITE" id="PS50011"/>
    </source>
</evidence>
<dbReference type="EMBL" id="JAXIVS010000019">
    <property type="protein sequence ID" value="MDY7232260.1"/>
    <property type="molecule type" value="Genomic_DNA"/>
</dbReference>
<dbReference type="Pfam" id="PF00069">
    <property type="entry name" value="Pkinase"/>
    <property type="match status" value="1"/>
</dbReference>
<keyword evidence="3" id="KW-1185">Reference proteome</keyword>
<dbReference type="RefSeq" id="WP_321550975.1">
    <property type="nucleotide sequence ID" value="NZ_JAXIVS010000019.1"/>
</dbReference>
<dbReference type="Gene3D" id="1.10.510.10">
    <property type="entry name" value="Transferase(Phosphotransferase) domain 1"/>
    <property type="match status" value="1"/>
</dbReference>
<dbReference type="Gene3D" id="3.40.50.300">
    <property type="entry name" value="P-loop containing nucleotide triphosphate hydrolases"/>
    <property type="match status" value="1"/>
</dbReference>
<feature type="domain" description="Protein kinase" evidence="1">
    <location>
        <begin position="1091"/>
        <end position="1360"/>
    </location>
</feature>
<dbReference type="PANTHER" id="PTHR44167">
    <property type="entry name" value="OVARIAN-SPECIFIC SERINE/THREONINE-PROTEIN KINASE LOK-RELATED"/>
    <property type="match status" value="1"/>
</dbReference>
<dbReference type="InterPro" id="IPR011009">
    <property type="entry name" value="Kinase-like_dom_sf"/>
</dbReference>
<comment type="caution">
    <text evidence="2">The sequence shown here is derived from an EMBL/GenBank/DDBJ whole genome shotgun (WGS) entry which is preliminary data.</text>
</comment>
<dbReference type="PROSITE" id="PS00108">
    <property type="entry name" value="PROTEIN_KINASE_ST"/>
    <property type="match status" value="1"/>
</dbReference>
<proteinExistence type="predicted"/>
<reference evidence="2 3" key="1">
    <citation type="submission" date="2023-12" db="EMBL/GenBank/DDBJ databases">
        <title>the genome sequence of Hyalangium sp. s54d21.</title>
        <authorList>
            <person name="Zhang X."/>
        </authorList>
    </citation>
    <scope>NUCLEOTIDE SEQUENCE [LARGE SCALE GENOMIC DNA]</scope>
    <source>
        <strain evidence="3">s54d21</strain>
    </source>
</reference>
<evidence type="ECO:0000313" key="2">
    <source>
        <dbReference type="EMBL" id="MDY7232260.1"/>
    </source>
</evidence>
<dbReference type="Proteomes" id="UP001291309">
    <property type="component" value="Unassembled WGS sequence"/>
</dbReference>
<dbReference type="SMART" id="SM00220">
    <property type="entry name" value="S_TKc"/>
    <property type="match status" value="1"/>
</dbReference>
<evidence type="ECO:0000313" key="3">
    <source>
        <dbReference type="Proteomes" id="UP001291309"/>
    </source>
</evidence>
<keyword evidence="2" id="KW-0808">Transferase</keyword>
<dbReference type="PANTHER" id="PTHR44167:SF24">
    <property type="entry name" value="SERINE_THREONINE-PROTEIN KINASE CHK2"/>
    <property type="match status" value="1"/>
</dbReference>
<dbReference type="PROSITE" id="PS50011">
    <property type="entry name" value="PROTEIN_KINASE_DOM"/>
    <property type="match status" value="1"/>
</dbReference>
<dbReference type="InterPro" id="IPR027417">
    <property type="entry name" value="P-loop_NTPase"/>
</dbReference>
<protein>
    <submittedName>
        <fullName evidence="2">Protein kinase</fullName>
    </submittedName>
</protein>
<dbReference type="CDD" id="cd00180">
    <property type="entry name" value="PKc"/>
    <property type="match status" value="1"/>
</dbReference>